<dbReference type="EMBL" id="BAAAFH010000022">
    <property type="protein sequence ID" value="GAA0876212.1"/>
    <property type="molecule type" value="Genomic_DNA"/>
</dbReference>
<evidence type="ECO:0000256" key="3">
    <source>
        <dbReference type="SAM" id="Coils"/>
    </source>
</evidence>
<keyword evidence="6" id="KW-1185">Reference proteome</keyword>
<keyword evidence="4" id="KW-1133">Transmembrane helix</keyword>
<keyword evidence="4" id="KW-0812">Transmembrane</keyword>
<dbReference type="PANTHER" id="PTHR32347">
    <property type="entry name" value="EFFLUX SYSTEM COMPONENT YKNX-RELATED"/>
    <property type="match status" value="1"/>
</dbReference>
<evidence type="ECO:0000256" key="1">
    <source>
        <dbReference type="ARBA" id="ARBA00004196"/>
    </source>
</evidence>
<reference evidence="6" key="1">
    <citation type="journal article" date="2019" name="Int. J. Syst. Evol. Microbiol.">
        <title>The Global Catalogue of Microorganisms (GCM) 10K type strain sequencing project: providing services to taxonomists for standard genome sequencing and annotation.</title>
        <authorList>
            <consortium name="The Broad Institute Genomics Platform"/>
            <consortium name="The Broad Institute Genome Sequencing Center for Infectious Disease"/>
            <person name="Wu L."/>
            <person name="Ma J."/>
        </authorList>
    </citation>
    <scope>NUCLEOTIDE SEQUENCE [LARGE SCALE GENOMIC DNA]</scope>
    <source>
        <strain evidence="6">JCM 16083</strain>
    </source>
</reference>
<comment type="caution">
    <text evidence="5">The sequence shown here is derived from an EMBL/GenBank/DDBJ whole genome shotgun (WGS) entry which is preliminary data.</text>
</comment>
<protein>
    <submittedName>
        <fullName evidence="5">Biotin/lipoyl-binding protein</fullName>
    </submittedName>
</protein>
<feature type="coiled-coil region" evidence="3">
    <location>
        <begin position="115"/>
        <end position="174"/>
    </location>
</feature>
<dbReference type="InterPro" id="IPR011053">
    <property type="entry name" value="Single_hybrid_motif"/>
</dbReference>
<dbReference type="SUPFAM" id="SSF51230">
    <property type="entry name" value="Single hybrid motif"/>
    <property type="match status" value="1"/>
</dbReference>
<dbReference type="RefSeq" id="WP_343788575.1">
    <property type="nucleotide sequence ID" value="NZ_BAAAFH010000022.1"/>
</dbReference>
<proteinExistence type="predicted"/>
<accession>A0ABP3Y9A0</accession>
<sequence>MLNISEKTVGKYIDRSKIPSLRWAESKKSGRVLIRILIWFFALVLVIMFVPWTQNIAGRGSVTTMNLDQRPQTIHSVIAGRIEKWFVREGDYVSKGDTILYISEVKDEYFDPNLLSRTEEQLKAKELTVQSYMEKVKALDIQIEALFQTSGLKLKQAKNKLKQAELKVVADSIDFEAVKIKYEIAVRQFDRMKELYDEGLKSLTDLENRRMSMQKTQAEMISAESGLLSSRNEAINAEIELTSIQAEYRNSIAKAESDKYTALSSMYDAEAVVTKLQNQYVNYSVRSGLYYITAPQNGYVTRAIQSGIGETIKEGEQIVSIMPSHYDLAVEMYVRPIDLPLIKLNQRVRIQFDGWPSIVFSGWPNTSFGTYGGRIFAIDNFISPNGFYRVMVKPDPDEVAWPDALRVGAGTHNMLLLNDVPIWYELWRQINGFPPDYYKNSSSLQEKASTNETAK</sequence>
<gene>
    <name evidence="5" type="ORF">GCM10009118_26220</name>
</gene>
<dbReference type="Gene3D" id="2.40.50.100">
    <property type="match status" value="1"/>
</dbReference>
<evidence type="ECO:0000256" key="2">
    <source>
        <dbReference type="ARBA" id="ARBA00023054"/>
    </source>
</evidence>
<keyword evidence="4" id="KW-0472">Membrane</keyword>
<evidence type="ECO:0000256" key="4">
    <source>
        <dbReference type="SAM" id="Phobius"/>
    </source>
</evidence>
<evidence type="ECO:0000313" key="6">
    <source>
        <dbReference type="Proteomes" id="UP001501126"/>
    </source>
</evidence>
<organism evidence="5 6">
    <name type="scientific">Wandonia haliotis</name>
    <dbReference type="NCBI Taxonomy" id="574963"/>
    <lineage>
        <taxon>Bacteria</taxon>
        <taxon>Pseudomonadati</taxon>
        <taxon>Bacteroidota</taxon>
        <taxon>Flavobacteriia</taxon>
        <taxon>Flavobacteriales</taxon>
        <taxon>Crocinitomicaceae</taxon>
        <taxon>Wandonia</taxon>
    </lineage>
</organism>
<dbReference type="InterPro" id="IPR050465">
    <property type="entry name" value="UPF0194_transport"/>
</dbReference>
<feature type="transmembrane region" description="Helical" evidence="4">
    <location>
        <begin position="32"/>
        <end position="52"/>
    </location>
</feature>
<dbReference type="PANTHER" id="PTHR32347:SF23">
    <property type="entry name" value="BLL5650 PROTEIN"/>
    <property type="match status" value="1"/>
</dbReference>
<comment type="subcellular location">
    <subcellularLocation>
        <location evidence="1">Cell envelope</location>
    </subcellularLocation>
</comment>
<name>A0ABP3Y9A0_9FLAO</name>
<keyword evidence="2 3" id="KW-0175">Coiled coil</keyword>
<dbReference type="Proteomes" id="UP001501126">
    <property type="component" value="Unassembled WGS sequence"/>
</dbReference>
<evidence type="ECO:0000313" key="5">
    <source>
        <dbReference type="EMBL" id="GAA0876212.1"/>
    </source>
</evidence>